<keyword evidence="3" id="KW-1185">Reference proteome</keyword>
<dbReference type="GeneID" id="111138380"/>
<accession>A0A8B8F191</accession>
<feature type="compositionally biased region" description="Low complexity" evidence="1">
    <location>
        <begin position="38"/>
        <end position="49"/>
    </location>
</feature>
<organism evidence="3 4">
    <name type="scientific">Crassostrea virginica</name>
    <name type="common">Eastern oyster</name>
    <dbReference type="NCBI Taxonomy" id="6565"/>
    <lineage>
        <taxon>Eukaryota</taxon>
        <taxon>Metazoa</taxon>
        <taxon>Spiralia</taxon>
        <taxon>Lophotrochozoa</taxon>
        <taxon>Mollusca</taxon>
        <taxon>Bivalvia</taxon>
        <taxon>Autobranchia</taxon>
        <taxon>Pteriomorphia</taxon>
        <taxon>Ostreida</taxon>
        <taxon>Ostreoidea</taxon>
        <taxon>Ostreidae</taxon>
        <taxon>Crassostrea</taxon>
    </lineage>
</organism>
<evidence type="ECO:0000313" key="3">
    <source>
        <dbReference type="Proteomes" id="UP000694844"/>
    </source>
</evidence>
<dbReference type="RefSeq" id="XP_022346019.1">
    <property type="nucleotide sequence ID" value="XM_022490311.1"/>
</dbReference>
<dbReference type="AlphaFoldDB" id="A0A8B8F191"/>
<feature type="region of interest" description="Disordered" evidence="1">
    <location>
        <begin position="22"/>
        <end position="93"/>
    </location>
</feature>
<keyword evidence="2" id="KW-0732">Signal</keyword>
<evidence type="ECO:0000256" key="1">
    <source>
        <dbReference type="SAM" id="MobiDB-lite"/>
    </source>
</evidence>
<sequence>MRALLLAVLCCSILLLVSGQGNSQWNRMKNGPRFQSFRNRNTNNTDNVDSQTNNGRRPTFSQRGAGQGVRPANRGNGRLQRPPRNNPEGQNDWTDVVKASWNTSLSDQSEINERGFVSENSQIGFLMSTDPVLTDAGYNHSFAMIDFKSGKQAIRVEIQELKSNTSADRKSKEFWARKKHLCFIMDVPVTLQDFSQELQLRSSFSWAGPIPTGNLKTFVARQANKVTDLGSSGVIDRLCRKAASRGMAFSVVADSSVTEPMEKFLVTGQVDPLQPLTSVPYEIKFEPGIFGS</sequence>
<feature type="chain" id="PRO_5034797145" evidence="2">
    <location>
        <begin position="20"/>
        <end position="292"/>
    </location>
</feature>
<reference evidence="4" key="1">
    <citation type="submission" date="2025-08" db="UniProtKB">
        <authorList>
            <consortium name="RefSeq"/>
        </authorList>
    </citation>
    <scope>IDENTIFICATION</scope>
    <source>
        <tissue evidence="4">Whole sample</tissue>
    </source>
</reference>
<proteinExistence type="predicted"/>
<dbReference type="OrthoDB" id="6137225at2759"/>
<evidence type="ECO:0000313" key="4">
    <source>
        <dbReference type="RefSeq" id="XP_022346019.1"/>
    </source>
</evidence>
<evidence type="ECO:0000256" key="2">
    <source>
        <dbReference type="SAM" id="SignalP"/>
    </source>
</evidence>
<dbReference type="KEGG" id="cvn:111138380"/>
<gene>
    <name evidence="4" type="primary">LOC111138380</name>
</gene>
<name>A0A8B8F191_CRAVI</name>
<dbReference type="Proteomes" id="UP000694844">
    <property type="component" value="Chromosome 5"/>
</dbReference>
<protein>
    <submittedName>
        <fullName evidence="4">Uncharacterized protein LOC111138380</fullName>
    </submittedName>
</protein>
<feature type="compositionally biased region" description="Polar residues" evidence="1">
    <location>
        <begin position="50"/>
        <end position="64"/>
    </location>
</feature>
<feature type="signal peptide" evidence="2">
    <location>
        <begin position="1"/>
        <end position="19"/>
    </location>
</feature>